<keyword evidence="4" id="KW-1185">Reference proteome</keyword>
<reference evidence="3 5" key="2">
    <citation type="submission" date="2017-11" db="EMBL/GenBank/DDBJ databases">
        <title>Draft Genome Sequence of Methylobacter psychrotolerans Sph1T, an Obligate Methanotroph from Low-Temperature Environments.</title>
        <authorList>
            <person name="Oshkin I.Y."/>
            <person name="Miroshnikov K."/>
            <person name="Belova S.E."/>
            <person name="Korzhenkov A."/>
            <person name="Toshchakov S.V."/>
            <person name="Dedysh S.N."/>
        </authorList>
    </citation>
    <scope>NUCLEOTIDE SEQUENCE [LARGE SCALE GENOMIC DNA]</scope>
    <source>
        <strain evidence="3 5">Sph1</strain>
    </source>
</reference>
<reference evidence="2 4" key="1">
    <citation type="submission" date="2017-06" db="EMBL/GenBank/DDBJ databases">
        <title>Genome Sequencing of the methanotroph Methylovulum psychrotolerants str. HV10-M2 isolated from a high-altitude environment.</title>
        <authorList>
            <person name="Mateos-Rivera A."/>
        </authorList>
    </citation>
    <scope>NUCLEOTIDE SEQUENCE [LARGE SCALE GENOMIC DNA]</scope>
    <source>
        <strain evidence="2 4">HV10_M2</strain>
    </source>
</reference>
<evidence type="ECO:0000313" key="5">
    <source>
        <dbReference type="Proteomes" id="UP000237423"/>
    </source>
</evidence>
<evidence type="ECO:0000313" key="3">
    <source>
        <dbReference type="EMBL" id="POZ52406.1"/>
    </source>
</evidence>
<dbReference type="EMBL" id="PGFZ01000003">
    <property type="protein sequence ID" value="POZ52406.1"/>
    <property type="molecule type" value="Genomic_DNA"/>
</dbReference>
<sequence length="198" mass="21674">MSQKNKTHSEIVVLQSVPSHQQLMKTNRWLLRGVFFLMTVIFVTGFLLLPSNDFLTAYKKVTADDGTVTADSPQLSAEVNALKGQMVGLVSGSIESKLRSLEESLRAGAVPASLGALEDIKNDVRVLRTYSGPAQAAPTPAASLSNAQLMQEMSQLKRLIYWTLASCSLMIAAVAGIWIRNLKKLPLREKIVRYLSGK</sequence>
<proteinExistence type="predicted"/>
<accession>A0A1Z4C346</accession>
<feature type="transmembrane region" description="Helical" evidence="1">
    <location>
        <begin position="29"/>
        <end position="49"/>
    </location>
</feature>
<evidence type="ECO:0000313" key="2">
    <source>
        <dbReference type="EMBL" id="ASF47920.1"/>
    </source>
</evidence>
<dbReference type="Proteomes" id="UP000237423">
    <property type="component" value="Unassembled WGS sequence"/>
</dbReference>
<keyword evidence="1" id="KW-0472">Membrane</keyword>
<dbReference type="KEGG" id="mpsy:CEK71_18630"/>
<evidence type="ECO:0000313" key="4">
    <source>
        <dbReference type="Proteomes" id="UP000197019"/>
    </source>
</evidence>
<dbReference type="OrthoDB" id="5573112at2"/>
<dbReference type="EMBL" id="CP022129">
    <property type="protein sequence ID" value="ASF47920.1"/>
    <property type="molecule type" value="Genomic_DNA"/>
</dbReference>
<dbReference type="Proteomes" id="UP000197019">
    <property type="component" value="Chromosome"/>
</dbReference>
<keyword evidence="1" id="KW-0812">Transmembrane</keyword>
<name>A0A1Z4C346_9GAMM</name>
<keyword evidence="1" id="KW-1133">Transmembrane helix</keyword>
<dbReference type="AlphaFoldDB" id="A0A1Z4C346"/>
<feature type="transmembrane region" description="Helical" evidence="1">
    <location>
        <begin position="159"/>
        <end position="179"/>
    </location>
</feature>
<organism evidence="2 4">
    <name type="scientific">Methylovulum psychrotolerans</name>
    <dbReference type="NCBI Taxonomy" id="1704499"/>
    <lineage>
        <taxon>Bacteria</taxon>
        <taxon>Pseudomonadati</taxon>
        <taxon>Pseudomonadota</taxon>
        <taxon>Gammaproteobacteria</taxon>
        <taxon>Methylococcales</taxon>
        <taxon>Methylococcaceae</taxon>
        <taxon>Methylovulum</taxon>
    </lineage>
</organism>
<evidence type="ECO:0000256" key="1">
    <source>
        <dbReference type="SAM" id="Phobius"/>
    </source>
</evidence>
<dbReference type="RefSeq" id="WP_088620790.1">
    <property type="nucleotide sequence ID" value="NZ_CP022129.1"/>
</dbReference>
<protein>
    <submittedName>
        <fullName evidence="2">Uncharacterized protein</fullName>
    </submittedName>
</protein>
<gene>
    <name evidence="3" type="ORF">AADEFJLK_01888</name>
    <name evidence="2" type="ORF">CEK71_18630</name>
</gene>